<comment type="caution">
    <text evidence="6">The sequence shown here is derived from an EMBL/GenBank/DDBJ whole genome shotgun (WGS) entry which is preliminary data.</text>
</comment>
<dbReference type="Gene3D" id="1.10.1740.10">
    <property type="match status" value="1"/>
</dbReference>
<evidence type="ECO:0000313" key="6">
    <source>
        <dbReference type="EMBL" id="PWN64138.1"/>
    </source>
</evidence>
<dbReference type="PANTHER" id="PTHR43133">
    <property type="entry name" value="RNA POLYMERASE ECF-TYPE SIGMA FACTO"/>
    <property type="match status" value="1"/>
</dbReference>
<organism evidence="6 7">
    <name type="scientific">Chryseobacterium viscerum</name>
    <dbReference type="NCBI Taxonomy" id="1037377"/>
    <lineage>
        <taxon>Bacteria</taxon>
        <taxon>Pseudomonadati</taxon>
        <taxon>Bacteroidota</taxon>
        <taxon>Flavobacteriia</taxon>
        <taxon>Flavobacteriales</taxon>
        <taxon>Weeksellaceae</taxon>
        <taxon>Chryseobacterium group</taxon>
        <taxon>Chryseobacterium</taxon>
    </lineage>
</organism>
<sequence length="176" mass="21075">MIPVTFFKKHIIEKSSFEGLYYHYNHQIFTCISRSIENRDDVMDVMQEVYIHLWEYREKLLAENAESIIFNTCKQKISKFYRTTNRQPFFEEMASDYADPSPEELKSVNKKEQHLYELEKSVKLIIPPLRRKIFTMNKLEGIIQEEIAVRLNIPKSTVKHHLSEAMLFLKNHHKNP</sequence>
<dbReference type="GO" id="GO:0003677">
    <property type="term" value="F:DNA binding"/>
    <property type="evidence" value="ECO:0007669"/>
    <property type="project" value="InterPro"/>
</dbReference>
<reference evidence="6 7" key="1">
    <citation type="submission" date="2018-04" db="EMBL/GenBank/DDBJ databases">
        <title>Chryseobacterium oncorhynchi 701B-08T from rainbow trout, and Chryseobacterium viscerum 687B-08T from diseased fish.</title>
        <authorList>
            <person name="Jeong J.-J."/>
            <person name="Lee Y.J."/>
            <person name="Pathiraja D."/>
            <person name="Park B."/>
            <person name="Choi I.-G."/>
            <person name="Kim K.D."/>
        </authorList>
    </citation>
    <scope>NUCLEOTIDE SEQUENCE [LARGE SCALE GENOMIC DNA]</scope>
    <source>
        <strain evidence="6 7">687B-08</strain>
    </source>
</reference>
<dbReference type="Proteomes" id="UP000236413">
    <property type="component" value="Unassembled WGS sequence"/>
</dbReference>
<dbReference type="Gene3D" id="1.10.10.10">
    <property type="entry name" value="Winged helix-like DNA-binding domain superfamily/Winged helix DNA-binding domain"/>
    <property type="match status" value="1"/>
</dbReference>
<dbReference type="PANTHER" id="PTHR43133:SF46">
    <property type="entry name" value="RNA POLYMERASE SIGMA-70 FACTOR ECF SUBFAMILY"/>
    <property type="match status" value="1"/>
</dbReference>
<comment type="similarity">
    <text evidence="1">Belongs to the sigma-70 factor family. ECF subfamily.</text>
</comment>
<dbReference type="InterPro" id="IPR013325">
    <property type="entry name" value="RNA_pol_sigma_r2"/>
</dbReference>
<dbReference type="InterPro" id="IPR039425">
    <property type="entry name" value="RNA_pol_sigma-70-like"/>
</dbReference>
<evidence type="ECO:0000256" key="2">
    <source>
        <dbReference type="ARBA" id="ARBA00023015"/>
    </source>
</evidence>
<evidence type="ECO:0000256" key="3">
    <source>
        <dbReference type="ARBA" id="ARBA00023082"/>
    </source>
</evidence>
<keyword evidence="4" id="KW-0804">Transcription</keyword>
<proteinExistence type="inferred from homology"/>
<protein>
    <recommendedName>
        <fullName evidence="5">RNA polymerase sigma factor 70 region 4 type 2 domain-containing protein</fullName>
    </recommendedName>
</protein>
<dbReference type="NCBIfam" id="TIGR02937">
    <property type="entry name" value="sigma70-ECF"/>
    <property type="match status" value="1"/>
</dbReference>
<dbReference type="SUPFAM" id="SSF88659">
    <property type="entry name" value="Sigma3 and sigma4 domains of RNA polymerase sigma factors"/>
    <property type="match status" value="1"/>
</dbReference>
<gene>
    <name evidence="6" type="ORF">C1634_005970</name>
</gene>
<dbReference type="InterPro" id="IPR013324">
    <property type="entry name" value="RNA_pol_sigma_r3/r4-like"/>
</dbReference>
<dbReference type="GO" id="GO:0016987">
    <property type="term" value="F:sigma factor activity"/>
    <property type="evidence" value="ECO:0007669"/>
    <property type="project" value="UniProtKB-KW"/>
</dbReference>
<keyword evidence="2" id="KW-0805">Transcription regulation</keyword>
<evidence type="ECO:0000313" key="7">
    <source>
        <dbReference type="Proteomes" id="UP000236413"/>
    </source>
</evidence>
<dbReference type="InterPro" id="IPR013249">
    <property type="entry name" value="RNA_pol_sigma70_r4_t2"/>
</dbReference>
<evidence type="ECO:0000259" key="5">
    <source>
        <dbReference type="Pfam" id="PF08281"/>
    </source>
</evidence>
<evidence type="ECO:0000256" key="1">
    <source>
        <dbReference type="ARBA" id="ARBA00010641"/>
    </source>
</evidence>
<feature type="domain" description="RNA polymerase sigma factor 70 region 4 type 2" evidence="5">
    <location>
        <begin position="127"/>
        <end position="168"/>
    </location>
</feature>
<dbReference type="SUPFAM" id="SSF88946">
    <property type="entry name" value="Sigma2 domain of RNA polymerase sigma factors"/>
    <property type="match status" value="1"/>
</dbReference>
<keyword evidence="3" id="KW-0731">Sigma factor</keyword>
<dbReference type="AlphaFoldDB" id="A0A316WYS5"/>
<dbReference type="GO" id="GO:0006352">
    <property type="term" value="P:DNA-templated transcription initiation"/>
    <property type="evidence" value="ECO:0007669"/>
    <property type="project" value="InterPro"/>
</dbReference>
<dbReference type="Pfam" id="PF08281">
    <property type="entry name" value="Sigma70_r4_2"/>
    <property type="match status" value="1"/>
</dbReference>
<accession>A0A316WYS5</accession>
<dbReference type="InterPro" id="IPR014284">
    <property type="entry name" value="RNA_pol_sigma-70_dom"/>
</dbReference>
<name>A0A316WYS5_9FLAO</name>
<evidence type="ECO:0000256" key="4">
    <source>
        <dbReference type="ARBA" id="ARBA00023163"/>
    </source>
</evidence>
<dbReference type="EMBL" id="PPEG02000002">
    <property type="protein sequence ID" value="PWN64138.1"/>
    <property type="molecule type" value="Genomic_DNA"/>
</dbReference>
<dbReference type="InterPro" id="IPR036388">
    <property type="entry name" value="WH-like_DNA-bd_sf"/>
</dbReference>